<feature type="signal peptide" evidence="3">
    <location>
        <begin position="1"/>
        <end position="24"/>
    </location>
</feature>
<keyword evidence="4" id="KW-1185">Reference proteome</keyword>
<accession>A0A1S3IA30</accession>
<dbReference type="InterPro" id="IPR040346">
    <property type="entry name" value="GEX1/Brambleberry"/>
</dbReference>
<feature type="transmembrane region" description="Helical" evidence="2">
    <location>
        <begin position="243"/>
        <end position="262"/>
    </location>
</feature>
<feature type="compositionally biased region" description="Acidic residues" evidence="1">
    <location>
        <begin position="464"/>
        <end position="476"/>
    </location>
</feature>
<feature type="region of interest" description="Disordered" evidence="1">
    <location>
        <begin position="556"/>
        <end position="579"/>
    </location>
</feature>
<feature type="compositionally biased region" description="Low complexity" evidence="1">
    <location>
        <begin position="450"/>
        <end position="460"/>
    </location>
</feature>
<dbReference type="InParanoid" id="A0A1S3IA30"/>
<protein>
    <submittedName>
        <fullName evidence="5">Uncharacterized protein LOC106162378</fullName>
    </submittedName>
</protein>
<feature type="transmembrane region" description="Helical" evidence="2">
    <location>
        <begin position="314"/>
        <end position="335"/>
    </location>
</feature>
<keyword evidence="3" id="KW-0732">Signal</keyword>
<reference evidence="5" key="1">
    <citation type="submission" date="2025-08" db="UniProtKB">
        <authorList>
            <consortium name="RefSeq"/>
        </authorList>
    </citation>
    <scope>IDENTIFICATION</scope>
    <source>
        <tissue evidence="5">Gonads</tissue>
    </source>
</reference>
<dbReference type="AlphaFoldDB" id="A0A1S3IA30"/>
<organism evidence="4 5">
    <name type="scientific">Lingula anatina</name>
    <name type="common">Brachiopod</name>
    <name type="synonym">Lingula unguis</name>
    <dbReference type="NCBI Taxonomy" id="7574"/>
    <lineage>
        <taxon>Eukaryota</taxon>
        <taxon>Metazoa</taxon>
        <taxon>Spiralia</taxon>
        <taxon>Lophotrochozoa</taxon>
        <taxon>Brachiopoda</taxon>
        <taxon>Linguliformea</taxon>
        <taxon>Lingulata</taxon>
        <taxon>Lingulida</taxon>
        <taxon>Linguloidea</taxon>
        <taxon>Lingulidae</taxon>
        <taxon>Lingula</taxon>
    </lineage>
</organism>
<feature type="region of interest" description="Disordered" evidence="1">
    <location>
        <begin position="507"/>
        <end position="543"/>
    </location>
</feature>
<evidence type="ECO:0000313" key="5">
    <source>
        <dbReference type="RefSeq" id="XP_013395112.1"/>
    </source>
</evidence>
<evidence type="ECO:0000256" key="2">
    <source>
        <dbReference type="SAM" id="Phobius"/>
    </source>
</evidence>
<feature type="region of interest" description="Disordered" evidence="1">
    <location>
        <begin position="436"/>
        <end position="493"/>
    </location>
</feature>
<dbReference type="Proteomes" id="UP000085678">
    <property type="component" value="Unplaced"/>
</dbReference>
<gene>
    <name evidence="5" type="primary">LOC106162378</name>
</gene>
<evidence type="ECO:0000256" key="3">
    <source>
        <dbReference type="SAM" id="SignalP"/>
    </source>
</evidence>
<keyword evidence="2" id="KW-0812">Transmembrane</keyword>
<dbReference type="GeneID" id="106162378"/>
<sequence>MTYFKFKVLYCALSVLTVLQCCLGFEATPSSKESENQMLEDGRREYNMIKSETTRPRYGQCWKEALTALETGCKKLTDEVQHRLAAKFTNCFLEKSGRPTYHCSDDDELEKCTKQMDDSAFSAYTNFFTHTQNICFFLQSQVWQEDTDRTISNLADTSKTVAKQLQESNEIQSEIISRQKEALENQQNLLLQGETLGKTIETSSGNVRSLLQDFQKSTHEQRAMIGEVFDRVSRLQSVVLGEFTGFYSLIFYALTIIISYLITSTPRSSGARFWLFLTMTTNMVFERLVVFYSGEDPKVLNSVIWDASTTVYSRLWMCRKIFCTAALGILGVCWYRYRDYNKINNQLLLEIKKQNSDLKHFVQTLSPTNHVGFDYNDSPLPALQSPHSSLGSIVTSINSTGGVMSSSVNPVAVTSAPSVISSGGIFLSSSSSDSLGQLGGYDSDSDSDTDSTVTTATDRTFTPDDVDQDNFSDSDTDSYYSSLSRQSRESTPLLRQELQDLMRESPFREMFRETTPDVSTSSASPSRRRGRPPKSAIQGRRSLTNTIPSTTMHYNLRPRGHLSSGTNPLTEVESPESFSRKIRSLARQAYKNSMKLRFSIQPHEETSGFFSSDEDH</sequence>
<feature type="chain" id="PRO_5010168125" evidence="3">
    <location>
        <begin position="25"/>
        <end position="616"/>
    </location>
</feature>
<keyword evidence="2" id="KW-1133">Transmembrane helix</keyword>
<keyword evidence="2" id="KW-0472">Membrane</keyword>
<feature type="compositionally biased region" description="Low complexity" evidence="1">
    <location>
        <begin position="516"/>
        <end position="525"/>
    </location>
</feature>
<dbReference type="PANTHER" id="PTHR33538:SF2">
    <property type="entry name" value="PROTEIN GAMETE EXPRESSED 1"/>
    <property type="match status" value="1"/>
</dbReference>
<dbReference type="KEGG" id="lak:106162378"/>
<dbReference type="OrthoDB" id="377549at2759"/>
<dbReference type="PANTHER" id="PTHR33538">
    <property type="entry name" value="PROTEIN GAMETE EXPRESSED 1"/>
    <property type="match status" value="1"/>
</dbReference>
<dbReference type="RefSeq" id="XP_013395112.1">
    <property type="nucleotide sequence ID" value="XM_013539658.2"/>
</dbReference>
<dbReference type="STRING" id="7574.A0A1S3IA30"/>
<evidence type="ECO:0000313" key="4">
    <source>
        <dbReference type="Proteomes" id="UP000085678"/>
    </source>
</evidence>
<proteinExistence type="predicted"/>
<feature type="transmembrane region" description="Helical" evidence="2">
    <location>
        <begin position="274"/>
        <end position="294"/>
    </location>
</feature>
<evidence type="ECO:0000256" key="1">
    <source>
        <dbReference type="SAM" id="MobiDB-lite"/>
    </source>
</evidence>
<name>A0A1S3IA30_LINAN</name>